<feature type="binding site" evidence="5">
    <location>
        <position position="126"/>
    </location>
    <ligand>
        <name>dimethylallyl diphosphate</name>
        <dbReference type="ChEBI" id="CHEBI:57623"/>
    </ligand>
</feature>
<evidence type="ECO:0000256" key="2">
    <source>
        <dbReference type="ARBA" id="ARBA00022723"/>
    </source>
</evidence>
<feature type="binding site" evidence="5">
    <location>
        <position position="271"/>
    </location>
    <ligand>
        <name>isopentenyl diphosphate</name>
        <dbReference type="ChEBI" id="CHEBI:128769"/>
    </ligand>
</feature>
<keyword evidence="3 5" id="KW-0408">Iron</keyword>
<dbReference type="GO" id="GO:0016114">
    <property type="term" value="P:terpenoid biosynthetic process"/>
    <property type="evidence" value="ECO:0007669"/>
    <property type="project" value="UniProtKB-UniRule"/>
</dbReference>
<dbReference type="GO" id="GO:0019288">
    <property type="term" value="P:isopentenyl diphosphate biosynthetic process, methylerythritol 4-phosphate pathway"/>
    <property type="evidence" value="ECO:0007669"/>
    <property type="project" value="UniProtKB-UniRule"/>
</dbReference>
<feature type="binding site" evidence="5">
    <location>
        <position position="43"/>
    </location>
    <ligand>
        <name>dimethylallyl diphosphate</name>
        <dbReference type="ChEBI" id="CHEBI:57623"/>
    </ligand>
</feature>
<dbReference type="AlphaFoldDB" id="A0A520MSI5"/>
<comment type="cofactor">
    <cofactor evidence="5">
        <name>[4Fe-4S] cluster</name>
        <dbReference type="ChEBI" id="CHEBI:49883"/>
    </cofactor>
    <text evidence="5">Binds 1 [4Fe-4S] cluster per subunit.</text>
</comment>
<proteinExistence type="inferred from homology"/>
<feature type="binding site" evidence="5">
    <location>
        <position position="169"/>
    </location>
    <ligand>
        <name>(2E)-4-hydroxy-3-methylbut-2-enyl diphosphate</name>
        <dbReference type="ChEBI" id="CHEBI:128753"/>
    </ligand>
</feature>
<sequence>MSKEIVLANPRGFCAGVDRAIEIVEKSLEKYDEPVFVRHHVVHNKKVVEDLERKGVKFVKEIDEIPDNAVAIFSAHGVSKTVEDEAKNRKFMYFDATCPLVTKVHLEVQRHARKGRDIILIGHKGHPEVIGTLGRHPVNSDTTINLVEDYEDIEKLKINSFDIAYVTQTTLSVDETKGLIEALKVKYPQIIGPSADDICYATQNRQDAVKQLSLECEIVLVIGSKTSSNSNRLKELAEKCGTKSFLIDDKSDINIEELKQTMSVGITAGASAPEEIVQEVISFLYPLGYKTVRNLSENNESMTFKLPKELAD</sequence>
<feature type="binding site" evidence="5">
    <location>
        <position position="229"/>
    </location>
    <ligand>
        <name>dimethylallyl diphosphate</name>
        <dbReference type="ChEBI" id="CHEBI:57623"/>
    </ligand>
</feature>
<feature type="binding site" evidence="5">
    <location>
        <position position="14"/>
    </location>
    <ligand>
        <name>[4Fe-4S] cluster</name>
        <dbReference type="ChEBI" id="CHEBI:49883"/>
    </ligand>
</feature>
<keyword evidence="5 6" id="KW-0560">Oxidoreductase</keyword>
<dbReference type="Gene3D" id="3.40.50.11270">
    <property type="match status" value="1"/>
</dbReference>
<dbReference type="NCBIfam" id="NF002188">
    <property type="entry name" value="PRK01045.1-2"/>
    <property type="match status" value="1"/>
</dbReference>
<dbReference type="GO" id="GO:0051539">
    <property type="term" value="F:4 iron, 4 sulfur cluster binding"/>
    <property type="evidence" value="ECO:0007669"/>
    <property type="project" value="UniProtKB-UniRule"/>
</dbReference>
<organism evidence="6 7">
    <name type="scientific">SAR86 cluster bacterium</name>
    <dbReference type="NCBI Taxonomy" id="2030880"/>
    <lineage>
        <taxon>Bacteria</taxon>
        <taxon>Pseudomonadati</taxon>
        <taxon>Pseudomonadota</taxon>
        <taxon>Gammaproteobacteria</taxon>
        <taxon>SAR86 cluster</taxon>
    </lineage>
</organism>
<feature type="binding site" evidence="5">
    <location>
        <position position="229"/>
    </location>
    <ligand>
        <name>isopentenyl diphosphate</name>
        <dbReference type="ChEBI" id="CHEBI:128769"/>
    </ligand>
</feature>
<dbReference type="NCBIfam" id="TIGR00216">
    <property type="entry name" value="ispH_lytB"/>
    <property type="match status" value="1"/>
</dbReference>
<keyword evidence="4 5" id="KW-0411">Iron-sulfur</keyword>
<dbReference type="Pfam" id="PF02401">
    <property type="entry name" value="LYTB"/>
    <property type="match status" value="1"/>
</dbReference>
<feature type="binding site" evidence="5">
    <location>
        <position position="228"/>
    </location>
    <ligand>
        <name>isopentenyl diphosphate</name>
        <dbReference type="ChEBI" id="CHEBI:128769"/>
    </ligand>
</feature>
<dbReference type="EC" id="1.17.7.4" evidence="5"/>
<dbReference type="InterPro" id="IPR003451">
    <property type="entry name" value="LytB/IspH"/>
</dbReference>
<feature type="binding site" evidence="5">
    <location>
        <position position="227"/>
    </location>
    <ligand>
        <name>isopentenyl diphosphate</name>
        <dbReference type="ChEBI" id="CHEBI:128769"/>
    </ligand>
</feature>
<comment type="similarity">
    <text evidence="5">Belongs to the IspH family.</text>
</comment>
<comment type="caution">
    <text evidence="6">The sequence shown here is derived from an EMBL/GenBank/DDBJ whole genome shotgun (WGS) entry which is preliminary data.</text>
</comment>
<dbReference type="PANTHER" id="PTHR30426:SF0">
    <property type="entry name" value="4-HYDROXY-3-METHYLBUT-2-ENYL DIPHOSPHATE REDUCTASE"/>
    <property type="match status" value="1"/>
</dbReference>
<name>A0A520MSI5_9GAMM</name>
<dbReference type="GO" id="GO:0046872">
    <property type="term" value="F:metal ion binding"/>
    <property type="evidence" value="ECO:0007669"/>
    <property type="project" value="UniProtKB-KW"/>
</dbReference>
<dbReference type="Gene3D" id="3.40.1010.20">
    <property type="entry name" value="4-hydroxy-3-methylbut-2-enyl diphosphate reductase, catalytic domain"/>
    <property type="match status" value="2"/>
</dbReference>
<accession>A0A520MSI5</accession>
<feature type="binding site" evidence="5">
    <location>
        <position position="76"/>
    </location>
    <ligand>
        <name>isopentenyl diphosphate</name>
        <dbReference type="ChEBI" id="CHEBI:128769"/>
    </ligand>
</feature>
<evidence type="ECO:0000313" key="7">
    <source>
        <dbReference type="Proteomes" id="UP000320146"/>
    </source>
</evidence>
<feature type="binding site" evidence="5">
    <location>
        <position position="43"/>
    </location>
    <ligand>
        <name>(2E)-4-hydroxy-3-methylbut-2-enyl diphosphate</name>
        <dbReference type="ChEBI" id="CHEBI:128753"/>
    </ligand>
</feature>
<dbReference type="PANTHER" id="PTHR30426">
    <property type="entry name" value="4-HYDROXY-3-METHYLBUT-2-ENYL DIPHOSPHATE REDUCTASE"/>
    <property type="match status" value="1"/>
</dbReference>
<comment type="function">
    <text evidence="5">Catalyzes the conversion of 1-hydroxy-2-methyl-2-(E)-butenyl 4-diphosphate (HMBPP) into a mixture of isopentenyl diphosphate (IPP) and dimethylallyl diphosphate (DMAPP). Acts in the terminal step of the DOXP/MEP pathway for isoprenoid precursor biosynthesis.</text>
</comment>
<evidence type="ECO:0000313" key="6">
    <source>
        <dbReference type="EMBL" id="RZO24182.1"/>
    </source>
</evidence>
<protein>
    <recommendedName>
        <fullName evidence="5">4-hydroxy-3-methylbut-2-enyl diphosphate reductase</fullName>
        <shortName evidence="5">HMBPP reductase</shortName>
        <ecNumber evidence="5">1.17.7.4</ecNumber>
    </recommendedName>
</protein>
<feature type="binding site" evidence="5">
    <location>
        <position position="43"/>
    </location>
    <ligand>
        <name>isopentenyl diphosphate</name>
        <dbReference type="ChEBI" id="CHEBI:128769"/>
    </ligand>
</feature>
<evidence type="ECO:0000256" key="4">
    <source>
        <dbReference type="ARBA" id="ARBA00023014"/>
    </source>
</evidence>
<evidence type="ECO:0000256" key="5">
    <source>
        <dbReference type="HAMAP-Rule" id="MF_00191"/>
    </source>
</evidence>
<comment type="catalytic activity">
    <reaction evidence="5">
        <text>dimethylallyl diphosphate + 2 oxidized [2Fe-2S]-[ferredoxin] + H2O = (2E)-4-hydroxy-3-methylbut-2-enyl diphosphate + 2 reduced [2Fe-2S]-[ferredoxin] + 2 H(+)</text>
        <dbReference type="Rhea" id="RHEA:24825"/>
        <dbReference type="Rhea" id="RHEA-COMP:10000"/>
        <dbReference type="Rhea" id="RHEA-COMP:10001"/>
        <dbReference type="ChEBI" id="CHEBI:15377"/>
        <dbReference type="ChEBI" id="CHEBI:15378"/>
        <dbReference type="ChEBI" id="CHEBI:33737"/>
        <dbReference type="ChEBI" id="CHEBI:33738"/>
        <dbReference type="ChEBI" id="CHEBI:57623"/>
        <dbReference type="ChEBI" id="CHEBI:128753"/>
        <dbReference type="EC" id="1.17.7.4"/>
    </reaction>
</comment>
<feature type="binding site" evidence="5">
    <location>
        <position position="126"/>
    </location>
    <ligand>
        <name>(2E)-4-hydroxy-3-methylbut-2-enyl diphosphate</name>
        <dbReference type="ChEBI" id="CHEBI:128753"/>
    </ligand>
</feature>
<feature type="binding site" evidence="5">
    <location>
        <position position="228"/>
    </location>
    <ligand>
        <name>(2E)-4-hydroxy-3-methylbut-2-enyl diphosphate</name>
        <dbReference type="ChEBI" id="CHEBI:128753"/>
    </ligand>
</feature>
<dbReference type="CDD" id="cd13944">
    <property type="entry name" value="lytB_ispH"/>
    <property type="match status" value="1"/>
</dbReference>
<dbReference type="GO" id="GO:0050992">
    <property type="term" value="P:dimethylallyl diphosphate biosynthetic process"/>
    <property type="evidence" value="ECO:0007669"/>
    <property type="project" value="UniProtKB-UniRule"/>
</dbReference>
<feature type="binding site" evidence="5">
    <location>
        <position position="199"/>
    </location>
    <ligand>
        <name>[4Fe-4S] cluster</name>
        <dbReference type="ChEBI" id="CHEBI:49883"/>
    </ligand>
</feature>
<feature type="binding site" evidence="5">
    <location>
        <position position="227"/>
    </location>
    <ligand>
        <name>(2E)-4-hydroxy-3-methylbut-2-enyl diphosphate</name>
        <dbReference type="ChEBI" id="CHEBI:128753"/>
    </ligand>
</feature>
<gene>
    <name evidence="5" type="primary">ispH</name>
    <name evidence="6" type="ORF">EVA99_02085</name>
</gene>
<dbReference type="NCBIfam" id="NF002190">
    <property type="entry name" value="PRK01045.1-4"/>
    <property type="match status" value="1"/>
</dbReference>
<keyword evidence="1 5" id="KW-0004">4Fe-4S</keyword>
<dbReference type="EMBL" id="SHBL01000012">
    <property type="protein sequence ID" value="RZO24182.1"/>
    <property type="molecule type" value="Genomic_DNA"/>
</dbReference>
<evidence type="ECO:0000256" key="1">
    <source>
        <dbReference type="ARBA" id="ARBA00022485"/>
    </source>
</evidence>
<feature type="binding site" evidence="5">
    <location>
        <position position="76"/>
    </location>
    <ligand>
        <name>dimethylallyl diphosphate</name>
        <dbReference type="ChEBI" id="CHEBI:57623"/>
    </ligand>
</feature>
<keyword evidence="2 5" id="KW-0479">Metal-binding</keyword>
<dbReference type="GO" id="GO:0051745">
    <property type="term" value="F:4-hydroxy-3-methylbut-2-enyl diphosphate reductase activity"/>
    <property type="evidence" value="ECO:0007669"/>
    <property type="project" value="UniProtKB-UniRule"/>
</dbReference>
<feature type="binding site" evidence="5">
    <location>
        <position position="271"/>
    </location>
    <ligand>
        <name>dimethylallyl diphosphate</name>
        <dbReference type="ChEBI" id="CHEBI:57623"/>
    </ligand>
</feature>
<feature type="binding site" evidence="5">
    <location>
        <position position="228"/>
    </location>
    <ligand>
        <name>dimethylallyl diphosphate</name>
        <dbReference type="ChEBI" id="CHEBI:57623"/>
    </ligand>
</feature>
<keyword evidence="5" id="KW-0414">Isoprene biosynthesis</keyword>
<feature type="binding site" evidence="5">
    <location>
        <position position="126"/>
    </location>
    <ligand>
        <name>isopentenyl diphosphate</name>
        <dbReference type="ChEBI" id="CHEBI:128769"/>
    </ligand>
</feature>
<feature type="active site" description="Proton donor" evidence="5">
    <location>
        <position position="128"/>
    </location>
</feature>
<comment type="pathway">
    <text evidence="5">Isoprenoid biosynthesis; isopentenyl diphosphate biosynthesis via DXP pathway; isopentenyl diphosphate from 1-deoxy-D-xylulose 5-phosphate: step 6/6.</text>
</comment>
<comment type="catalytic activity">
    <reaction evidence="5">
        <text>isopentenyl diphosphate + 2 oxidized [2Fe-2S]-[ferredoxin] + H2O = (2E)-4-hydroxy-3-methylbut-2-enyl diphosphate + 2 reduced [2Fe-2S]-[ferredoxin] + 2 H(+)</text>
        <dbReference type="Rhea" id="RHEA:24488"/>
        <dbReference type="Rhea" id="RHEA-COMP:10000"/>
        <dbReference type="Rhea" id="RHEA-COMP:10001"/>
        <dbReference type="ChEBI" id="CHEBI:15377"/>
        <dbReference type="ChEBI" id="CHEBI:15378"/>
        <dbReference type="ChEBI" id="CHEBI:33737"/>
        <dbReference type="ChEBI" id="CHEBI:33738"/>
        <dbReference type="ChEBI" id="CHEBI:128753"/>
        <dbReference type="ChEBI" id="CHEBI:128769"/>
        <dbReference type="EC" id="1.17.7.4"/>
    </reaction>
</comment>
<feature type="binding site" evidence="5">
    <location>
        <position position="227"/>
    </location>
    <ligand>
        <name>dimethylallyl diphosphate</name>
        <dbReference type="ChEBI" id="CHEBI:57623"/>
    </ligand>
</feature>
<dbReference type="UniPathway" id="UPA00056">
    <property type="reaction ID" value="UER00097"/>
</dbReference>
<feature type="binding site" evidence="5">
    <location>
        <position position="76"/>
    </location>
    <ligand>
        <name>(2E)-4-hydroxy-3-methylbut-2-enyl diphosphate</name>
        <dbReference type="ChEBI" id="CHEBI:128753"/>
    </ligand>
</feature>
<dbReference type="Proteomes" id="UP000320146">
    <property type="component" value="Unassembled WGS sequence"/>
</dbReference>
<comment type="pathway">
    <text evidence="5">Isoprenoid biosynthesis; dimethylallyl diphosphate biosynthesis; dimethylallyl diphosphate from (2E)-4-hydroxy-3-methylbutenyl diphosphate: step 1/1.</text>
</comment>
<feature type="binding site" evidence="5">
    <location>
        <position position="271"/>
    </location>
    <ligand>
        <name>(2E)-4-hydroxy-3-methylbut-2-enyl diphosphate</name>
        <dbReference type="ChEBI" id="CHEBI:128753"/>
    </ligand>
</feature>
<dbReference type="UniPathway" id="UPA00059">
    <property type="reaction ID" value="UER00105"/>
</dbReference>
<feature type="binding site" evidence="5">
    <location>
        <position position="229"/>
    </location>
    <ligand>
        <name>(2E)-4-hydroxy-3-methylbut-2-enyl diphosphate</name>
        <dbReference type="ChEBI" id="CHEBI:128753"/>
    </ligand>
</feature>
<evidence type="ECO:0000256" key="3">
    <source>
        <dbReference type="ARBA" id="ARBA00023004"/>
    </source>
</evidence>
<feature type="binding site" evidence="5">
    <location>
        <position position="98"/>
    </location>
    <ligand>
        <name>[4Fe-4S] cluster</name>
        <dbReference type="ChEBI" id="CHEBI:49883"/>
    </ligand>
</feature>
<reference evidence="6 7" key="1">
    <citation type="submission" date="2019-02" db="EMBL/GenBank/DDBJ databases">
        <title>Prokaryotic population dynamics and viral predation in marine succession experiment using metagenomics: the confinement effect.</title>
        <authorList>
            <person name="Haro-Moreno J.M."/>
            <person name="Rodriguez-Valera F."/>
            <person name="Lopez-Perez M."/>
        </authorList>
    </citation>
    <scope>NUCLEOTIDE SEQUENCE [LARGE SCALE GENOMIC DNA]</scope>
    <source>
        <strain evidence="6">MED-G166</strain>
    </source>
</reference>
<dbReference type="HAMAP" id="MF_00191">
    <property type="entry name" value="IspH"/>
    <property type="match status" value="1"/>
</dbReference>